<sequence length="306" mass="34293">MALLTHWIKLRQIKKSRSWNTDPLLLTKILSGVVVGAAIILSVLFFKLAWLLMVIFLSVTGTHELHRMLQVKGYRVQFVLPALINVILLSVVYFLVDSDFSKIVDNWSVGHAPVISLLNMLMIFSSLILITRCLFLLPRATIPELVSPLFQIAYLGWFPCFFILLRSIPQGEYFLIWCLTSVAFSDIGAYFAGKYLGKRPYFQHLSPNKTREGAIGGIAASVGMAFLLAALFGKWLPMPWYHTLILAVGAACLGQVGDLIESLIKRDANVKDSGTFIPGHGGMLDRIDSYLLLAPFLYYYLVNFVL</sequence>
<dbReference type="GO" id="GO:0005886">
    <property type="term" value="C:plasma membrane"/>
    <property type="evidence" value="ECO:0007669"/>
    <property type="project" value="UniProtKB-SubCell"/>
</dbReference>
<comment type="catalytic activity">
    <reaction evidence="1 18">
        <text>a 1,2-diacyl-sn-glycero-3-phosphate + CTP + H(+) = a CDP-1,2-diacyl-sn-glycerol + diphosphate</text>
        <dbReference type="Rhea" id="RHEA:16229"/>
        <dbReference type="ChEBI" id="CHEBI:15378"/>
        <dbReference type="ChEBI" id="CHEBI:33019"/>
        <dbReference type="ChEBI" id="CHEBI:37563"/>
        <dbReference type="ChEBI" id="CHEBI:58332"/>
        <dbReference type="ChEBI" id="CHEBI:58608"/>
        <dbReference type="EC" id="2.7.7.41"/>
    </reaction>
</comment>
<keyword evidence="12 18" id="KW-0548">Nucleotidyltransferase</keyword>
<keyword evidence="9" id="KW-0444">Lipid biosynthesis</keyword>
<evidence type="ECO:0000256" key="6">
    <source>
        <dbReference type="ARBA" id="ARBA00012487"/>
    </source>
</evidence>
<accession>A0A2M7FZ65</accession>
<evidence type="ECO:0000256" key="4">
    <source>
        <dbReference type="ARBA" id="ARBA00005189"/>
    </source>
</evidence>
<evidence type="ECO:0000256" key="14">
    <source>
        <dbReference type="ARBA" id="ARBA00023098"/>
    </source>
</evidence>
<keyword evidence="14" id="KW-0443">Lipid metabolism</keyword>
<feature type="transmembrane region" description="Helical" evidence="19">
    <location>
        <begin position="149"/>
        <end position="168"/>
    </location>
</feature>
<evidence type="ECO:0000256" key="16">
    <source>
        <dbReference type="ARBA" id="ARBA00023209"/>
    </source>
</evidence>
<evidence type="ECO:0000313" key="20">
    <source>
        <dbReference type="EMBL" id="PIW14109.1"/>
    </source>
</evidence>
<dbReference type="GO" id="GO:0004605">
    <property type="term" value="F:phosphatidate cytidylyltransferase activity"/>
    <property type="evidence" value="ECO:0007669"/>
    <property type="project" value="UniProtKB-EC"/>
</dbReference>
<keyword evidence="17" id="KW-1208">Phospholipid metabolism</keyword>
<evidence type="ECO:0000256" key="17">
    <source>
        <dbReference type="ARBA" id="ARBA00023264"/>
    </source>
</evidence>
<evidence type="ECO:0000256" key="8">
    <source>
        <dbReference type="ARBA" id="ARBA00022475"/>
    </source>
</evidence>
<dbReference type="PANTHER" id="PTHR46382:SF1">
    <property type="entry name" value="PHOSPHATIDATE CYTIDYLYLTRANSFERASE"/>
    <property type="match status" value="1"/>
</dbReference>
<keyword evidence="13 19" id="KW-1133">Transmembrane helix</keyword>
<evidence type="ECO:0000256" key="10">
    <source>
        <dbReference type="ARBA" id="ARBA00022679"/>
    </source>
</evidence>
<evidence type="ECO:0000256" key="5">
    <source>
        <dbReference type="ARBA" id="ARBA00010185"/>
    </source>
</evidence>
<dbReference type="Proteomes" id="UP000231019">
    <property type="component" value="Unassembled WGS sequence"/>
</dbReference>
<comment type="pathway">
    <text evidence="3 18">Phospholipid metabolism; CDP-diacylglycerol biosynthesis; CDP-diacylglycerol from sn-glycerol 3-phosphate: step 3/3.</text>
</comment>
<comment type="similarity">
    <text evidence="5 18">Belongs to the CDS family.</text>
</comment>
<evidence type="ECO:0000256" key="11">
    <source>
        <dbReference type="ARBA" id="ARBA00022692"/>
    </source>
</evidence>
<feature type="transmembrane region" description="Helical" evidence="19">
    <location>
        <begin position="78"/>
        <end position="96"/>
    </location>
</feature>
<dbReference type="UniPathway" id="UPA00557">
    <property type="reaction ID" value="UER00614"/>
</dbReference>
<evidence type="ECO:0000256" key="18">
    <source>
        <dbReference type="RuleBase" id="RU003938"/>
    </source>
</evidence>
<evidence type="ECO:0000256" key="1">
    <source>
        <dbReference type="ARBA" id="ARBA00001698"/>
    </source>
</evidence>
<feature type="transmembrane region" description="Helical" evidence="19">
    <location>
        <begin position="239"/>
        <end position="256"/>
    </location>
</feature>
<evidence type="ECO:0000256" key="3">
    <source>
        <dbReference type="ARBA" id="ARBA00005119"/>
    </source>
</evidence>
<gene>
    <name evidence="20" type="ORF">COW36_22950</name>
</gene>
<feature type="transmembrane region" description="Helical" evidence="19">
    <location>
        <begin position="174"/>
        <end position="193"/>
    </location>
</feature>
<dbReference type="GO" id="GO:0016024">
    <property type="term" value="P:CDP-diacylglycerol biosynthetic process"/>
    <property type="evidence" value="ECO:0007669"/>
    <property type="project" value="UniProtKB-UniPathway"/>
</dbReference>
<name>A0A2M7FZ65_9BACT</name>
<dbReference type="EMBL" id="PFFQ01000064">
    <property type="protein sequence ID" value="PIW14109.1"/>
    <property type="molecule type" value="Genomic_DNA"/>
</dbReference>
<protein>
    <recommendedName>
        <fullName evidence="7 18">Phosphatidate cytidylyltransferase</fullName>
        <ecNumber evidence="6 18">2.7.7.41</ecNumber>
    </recommendedName>
</protein>
<evidence type="ECO:0000256" key="7">
    <source>
        <dbReference type="ARBA" id="ARBA00019373"/>
    </source>
</evidence>
<evidence type="ECO:0000256" key="13">
    <source>
        <dbReference type="ARBA" id="ARBA00022989"/>
    </source>
</evidence>
<comment type="caution">
    <text evidence="20">The sequence shown here is derived from an EMBL/GenBank/DDBJ whole genome shotgun (WGS) entry which is preliminary data.</text>
</comment>
<dbReference type="InterPro" id="IPR000374">
    <property type="entry name" value="PC_trans"/>
</dbReference>
<feature type="transmembrane region" description="Helical" evidence="19">
    <location>
        <begin position="29"/>
        <end position="57"/>
    </location>
</feature>
<dbReference type="EC" id="2.7.7.41" evidence="6 18"/>
<evidence type="ECO:0000256" key="15">
    <source>
        <dbReference type="ARBA" id="ARBA00023136"/>
    </source>
</evidence>
<feature type="transmembrane region" description="Helical" evidence="19">
    <location>
        <begin position="116"/>
        <end position="137"/>
    </location>
</feature>
<comment type="subcellular location">
    <subcellularLocation>
        <location evidence="2">Cell membrane</location>
        <topology evidence="2">Multi-pass membrane protein</topology>
    </subcellularLocation>
</comment>
<keyword evidence="15 19" id="KW-0472">Membrane</keyword>
<dbReference type="Pfam" id="PF01148">
    <property type="entry name" value="CTP_transf_1"/>
    <property type="match status" value="1"/>
</dbReference>
<keyword evidence="16" id="KW-0594">Phospholipid biosynthesis</keyword>
<evidence type="ECO:0000256" key="12">
    <source>
        <dbReference type="ARBA" id="ARBA00022695"/>
    </source>
</evidence>
<evidence type="ECO:0000256" key="9">
    <source>
        <dbReference type="ARBA" id="ARBA00022516"/>
    </source>
</evidence>
<keyword evidence="11 18" id="KW-0812">Transmembrane</keyword>
<dbReference type="AlphaFoldDB" id="A0A2M7FZ65"/>
<organism evidence="20 21">
    <name type="scientific">bacterium (Candidatus Blackallbacteria) CG17_big_fil_post_rev_8_21_14_2_50_48_46</name>
    <dbReference type="NCBI Taxonomy" id="2014261"/>
    <lineage>
        <taxon>Bacteria</taxon>
        <taxon>Candidatus Blackallbacteria</taxon>
    </lineage>
</organism>
<reference evidence="20 21" key="1">
    <citation type="submission" date="2017-09" db="EMBL/GenBank/DDBJ databases">
        <title>Depth-based differentiation of microbial function through sediment-hosted aquifers and enrichment of novel symbionts in the deep terrestrial subsurface.</title>
        <authorList>
            <person name="Probst A.J."/>
            <person name="Ladd B."/>
            <person name="Jarett J.K."/>
            <person name="Geller-Mcgrath D.E."/>
            <person name="Sieber C.M."/>
            <person name="Emerson J.B."/>
            <person name="Anantharaman K."/>
            <person name="Thomas B.C."/>
            <person name="Malmstrom R."/>
            <person name="Stieglmeier M."/>
            <person name="Klingl A."/>
            <person name="Woyke T."/>
            <person name="Ryan C.M."/>
            <person name="Banfield J.F."/>
        </authorList>
    </citation>
    <scope>NUCLEOTIDE SEQUENCE [LARGE SCALE GENOMIC DNA]</scope>
    <source>
        <strain evidence="20">CG17_big_fil_post_rev_8_21_14_2_50_48_46</strain>
    </source>
</reference>
<evidence type="ECO:0000256" key="2">
    <source>
        <dbReference type="ARBA" id="ARBA00004651"/>
    </source>
</evidence>
<keyword evidence="8" id="KW-1003">Cell membrane</keyword>
<dbReference type="PANTHER" id="PTHR46382">
    <property type="entry name" value="PHOSPHATIDATE CYTIDYLYLTRANSFERASE"/>
    <property type="match status" value="1"/>
</dbReference>
<evidence type="ECO:0000313" key="21">
    <source>
        <dbReference type="Proteomes" id="UP000231019"/>
    </source>
</evidence>
<dbReference type="PROSITE" id="PS01315">
    <property type="entry name" value="CDS"/>
    <property type="match status" value="1"/>
</dbReference>
<feature type="transmembrane region" description="Helical" evidence="19">
    <location>
        <begin position="214"/>
        <end position="233"/>
    </location>
</feature>
<proteinExistence type="inferred from homology"/>
<keyword evidence="10 18" id="KW-0808">Transferase</keyword>
<evidence type="ECO:0000256" key="19">
    <source>
        <dbReference type="SAM" id="Phobius"/>
    </source>
</evidence>
<comment type="pathway">
    <text evidence="4">Lipid metabolism.</text>
</comment>